<dbReference type="OrthoDB" id="3550909at2759"/>
<dbReference type="Proteomes" id="UP000235672">
    <property type="component" value="Unassembled WGS sequence"/>
</dbReference>
<dbReference type="InterPro" id="IPR036574">
    <property type="entry name" value="Scorpion_toxin-like_sf"/>
</dbReference>
<organism evidence="6 7">
    <name type="scientific">Hyaloscypha hepaticicola</name>
    <dbReference type="NCBI Taxonomy" id="2082293"/>
    <lineage>
        <taxon>Eukaryota</taxon>
        <taxon>Fungi</taxon>
        <taxon>Dikarya</taxon>
        <taxon>Ascomycota</taxon>
        <taxon>Pezizomycotina</taxon>
        <taxon>Leotiomycetes</taxon>
        <taxon>Helotiales</taxon>
        <taxon>Hyaloscyphaceae</taxon>
        <taxon>Hyaloscypha</taxon>
    </lineage>
</organism>
<keyword evidence="2" id="KW-1015">Disulfide bond</keyword>
<feature type="region of interest" description="Disordered" evidence="3">
    <location>
        <begin position="28"/>
        <end position="56"/>
    </location>
</feature>
<gene>
    <name evidence="6" type="ORF">NA56DRAFT_644363</name>
</gene>
<protein>
    <recommendedName>
        <fullName evidence="5">Invertebrate defensins family profile domain-containing protein</fullName>
    </recommendedName>
</protein>
<dbReference type="EMBL" id="KZ613476">
    <property type="protein sequence ID" value="PMD22743.1"/>
    <property type="molecule type" value="Genomic_DNA"/>
</dbReference>
<dbReference type="Gene3D" id="3.30.30.10">
    <property type="entry name" value="Knottin, scorpion toxin-like"/>
    <property type="match status" value="1"/>
</dbReference>
<dbReference type="Pfam" id="PF01097">
    <property type="entry name" value="Defensin_2"/>
    <property type="match status" value="1"/>
</dbReference>
<evidence type="ECO:0000256" key="2">
    <source>
        <dbReference type="ARBA" id="ARBA00023157"/>
    </source>
</evidence>
<evidence type="ECO:0000256" key="3">
    <source>
        <dbReference type="SAM" id="MobiDB-lite"/>
    </source>
</evidence>
<proteinExistence type="inferred from homology"/>
<dbReference type="AlphaFoldDB" id="A0A2J6Q911"/>
<evidence type="ECO:0000313" key="7">
    <source>
        <dbReference type="Proteomes" id="UP000235672"/>
    </source>
</evidence>
<sequence length="110" mass="11643">MQFFKISALLLPVLAGMNVVAAPAPAPEPAALPQPWHEEAAPGQETYPAPTTVPTLQPLASRDIGKRGFGCPGNPYECSEHCRSLGGGRSGGYCGGPWWLLHPTCICVFK</sequence>
<accession>A0A2J6Q911</accession>
<evidence type="ECO:0000259" key="5">
    <source>
        <dbReference type="Pfam" id="PF01097"/>
    </source>
</evidence>
<comment type="similarity">
    <text evidence="1">Belongs to the invertebrate defensin family.</text>
</comment>
<feature type="domain" description="Invertebrate defensins family profile" evidence="5">
    <location>
        <begin position="68"/>
        <end position="108"/>
    </location>
</feature>
<evidence type="ECO:0000313" key="6">
    <source>
        <dbReference type="EMBL" id="PMD22743.1"/>
    </source>
</evidence>
<dbReference type="SUPFAM" id="SSF57095">
    <property type="entry name" value="Scorpion toxin-like"/>
    <property type="match status" value="1"/>
</dbReference>
<evidence type="ECO:0000256" key="1">
    <source>
        <dbReference type="ARBA" id="ARBA00007085"/>
    </source>
</evidence>
<evidence type="ECO:0000256" key="4">
    <source>
        <dbReference type="SAM" id="SignalP"/>
    </source>
</evidence>
<keyword evidence="7" id="KW-1185">Reference proteome</keyword>
<feature type="signal peptide" evidence="4">
    <location>
        <begin position="1"/>
        <end position="15"/>
    </location>
</feature>
<dbReference type="InterPro" id="IPR001542">
    <property type="entry name" value="Defensin_invertebrate/fungal"/>
</dbReference>
<feature type="chain" id="PRO_5014367442" description="Invertebrate defensins family profile domain-containing protein" evidence="4">
    <location>
        <begin position="16"/>
        <end position="110"/>
    </location>
</feature>
<dbReference type="GO" id="GO:0006952">
    <property type="term" value="P:defense response"/>
    <property type="evidence" value="ECO:0007669"/>
    <property type="project" value="InterPro"/>
</dbReference>
<keyword evidence="4" id="KW-0732">Signal</keyword>
<name>A0A2J6Q911_9HELO</name>
<reference evidence="6 7" key="1">
    <citation type="submission" date="2016-05" db="EMBL/GenBank/DDBJ databases">
        <title>A degradative enzymes factory behind the ericoid mycorrhizal symbiosis.</title>
        <authorList>
            <consortium name="DOE Joint Genome Institute"/>
            <person name="Martino E."/>
            <person name="Morin E."/>
            <person name="Grelet G."/>
            <person name="Kuo A."/>
            <person name="Kohler A."/>
            <person name="Daghino S."/>
            <person name="Barry K."/>
            <person name="Choi C."/>
            <person name="Cichocki N."/>
            <person name="Clum A."/>
            <person name="Copeland A."/>
            <person name="Hainaut M."/>
            <person name="Haridas S."/>
            <person name="Labutti K."/>
            <person name="Lindquist E."/>
            <person name="Lipzen A."/>
            <person name="Khouja H.-R."/>
            <person name="Murat C."/>
            <person name="Ohm R."/>
            <person name="Olson A."/>
            <person name="Spatafora J."/>
            <person name="Veneault-Fourrey C."/>
            <person name="Henrissat B."/>
            <person name="Grigoriev I."/>
            <person name="Martin F."/>
            <person name="Perotto S."/>
        </authorList>
    </citation>
    <scope>NUCLEOTIDE SEQUENCE [LARGE SCALE GENOMIC DNA]</scope>
    <source>
        <strain evidence="6 7">UAMH 7357</strain>
    </source>
</reference>